<organism evidence="1 2">
    <name type="scientific">Rhododendron griersonianum</name>
    <dbReference type="NCBI Taxonomy" id="479676"/>
    <lineage>
        <taxon>Eukaryota</taxon>
        <taxon>Viridiplantae</taxon>
        <taxon>Streptophyta</taxon>
        <taxon>Embryophyta</taxon>
        <taxon>Tracheophyta</taxon>
        <taxon>Spermatophyta</taxon>
        <taxon>Magnoliopsida</taxon>
        <taxon>eudicotyledons</taxon>
        <taxon>Gunneridae</taxon>
        <taxon>Pentapetalae</taxon>
        <taxon>asterids</taxon>
        <taxon>Ericales</taxon>
        <taxon>Ericaceae</taxon>
        <taxon>Ericoideae</taxon>
        <taxon>Rhodoreae</taxon>
        <taxon>Rhododendron</taxon>
    </lineage>
</organism>
<dbReference type="EMBL" id="JACTNZ010000012">
    <property type="protein sequence ID" value="KAG5523595.1"/>
    <property type="molecule type" value="Genomic_DNA"/>
</dbReference>
<accession>A0AAV6I749</accession>
<dbReference type="PANTHER" id="PTHR31900:SF30">
    <property type="entry name" value="SUPERFAMILY PROTEIN, PUTATIVE-RELATED"/>
    <property type="match status" value="1"/>
</dbReference>
<gene>
    <name evidence="1" type="ORF">RHGRI_035408</name>
</gene>
<dbReference type="InterPro" id="IPR050232">
    <property type="entry name" value="FBL13/AtMIF1-like"/>
</dbReference>
<dbReference type="Gene3D" id="3.80.10.10">
    <property type="entry name" value="Ribonuclease Inhibitor"/>
    <property type="match status" value="1"/>
</dbReference>
<comment type="caution">
    <text evidence="1">The sequence shown here is derived from an EMBL/GenBank/DDBJ whole genome shotgun (WGS) entry which is preliminary data.</text>
</comment>
<evidence type="ECO:0000313" key="1">
    <source>
        <dbReference type="EMBL" id="KAG5523595.1"/>
    </source>
</evidence>
<dbReference type="SUPFAM" id="SSF52047">
    <property type="entry name" value="RNI-like"/>
    <property type="match status" value="1"/>
</dbReference>
<evidence type="ECO:0000313" key="2">
    <source>
        <dbReference type="Proteomes" id="UP000823749"/>
    </source>
</evidence>
<dbReference type="AlphaFoldDB" id="A0AAV6I749"/>
<sequence length="236" mass="26184">MVDLRSENVDSAHKLIHGSPVLEYLDFLLGPALESREVLNISVPTLKHLKVDHWGIGDQFMVNSPKLEYLDLSYFWAEGFSLENLSSLLEARISIGYPDFGPISSTNILNLLRGITEVKFLWFYANFRDYVLPTFHTLRNLTHLRLSSGIDAEGFDLNLLSYFLECSPNIEVLVLQGNRCSLTESWSPPLRVPRCLHGVIDIPTQSSGIGTSGVGSSGLAIPTQSSAVGTSRWAVF</sequence>
<reference evidence="1" key="1">
    <citation type="submission" date="2020-08" db="EMBL/GenBank/DDBJ databases">
        <title>Plant Genome Project.</title>
        <authorList>
            <person name="Zhang R.-G."/>
        </authorList>
    </citation>
    <scope>NUCLEOTIDE SEQUENCE</scope>
    <source>
        <strain evidence="1">WSP0</strain>
        <tissue evidence="1">Leaf</tissue>
    </source>
</reference>
<name>A0AAV6I749_9ERIC</name>
<dbReference type="Proteomes" id="UP000823749">
    <property type="component" value="Chromosome 12"/>
</dbReference>
<keyword evidence="2" id="KW-1185">Reference proteome</keyword>
<dbReference type="PANTHER" id="PTHR31900">
    <property type="entry name" value="F-BOX/RNI SUPERFAMILY PROTEIN-RELATED"/>
    <property type="match status" value="1"/>
</dbReference>
<proteinExistence type="predicted"/>
<dbReference type="InterPro" id="IPR032675">
    <property type="entry name" value="LRR_dom_sf"/>
</dbReference>
<protein>
    <submittedName>
        <fullName evidence="1">Uncharacterized protein</fullName>
    </submittedName>
</protein>